<dbReference type="InterPro" id="IPR013785">
    <property type="entry name" value="Aldolase_TIM"/>
</dbReference>
<evidence type="ECO:0000256" key="4">
    <source>
        <dbReference type="ARBA" id="ARBA00022630"/>
    </source>
</evidence>
<keyword evidence="5" id="KW-0288">FMN</keyword>
<evidence type="ECO:0000256" key="6">
    <source>
        <dbReference type="ARBA" id="ARBA00023002"/>
    </source>
</evidence>
<dbReference type="CDD" id="cd04730">
    <property type="entry name" value="NPD_like"/>
    <property type="match status" value="1"/>
</dbReference>
<keyword evidence="7 10" id="KW-0503">Monooxygenase</keyword>
<dbReference type="GO" id="GO:0009636">
    <property type="term" value="P:response to toxic substance"/>
    <property type="evidence" value="ECO:0007669"/>
    <property type="project" value="UniProtKB-KW"/>
</dbReference>
<dbReference type="GO" id="GO:0018580">
    <property type="term" value="F:nitronate monooxygenase activity"/>
    <property type="evidence" value="ECO:0007669"/>
    <property type="project" value="InterPro"/>
</dbReference>
<evidence type="ECO:0000256" key="7">
    <source>
        <dbReference type="ARBA" id="ARBA00023033"/>
    </source>
</evidence>
<evidence type="ECO:0000313" key="11">
    <source>
        <dbReference type="Proteomes" id="UP000244934"/>
    </source>
</evidence>
<proteinExistence type="inferred from homology"/>
<dbReference type="PANTHER" id="PTHR42747:SF3">
    <property type="entry name" value="NITRONATE MONOOXYGENASE-RELATED"/>
    <property type="match status" value="1"/>
</dbReference>
<organism evidence="10 11">
    <name type="scientific">Kushneria phyllosphaerae</name>
    <dbReference type="NCBI Taxonomy" id="2100822"/>
    <lineage>
        <taxon>Bacteria</taxon>
        <taxon>Pseudomonadati</taxon>
        <taxon>Pseudomonadota</taxon>
        <taxon>Gammaproteobacteria</taxon>
        <taxon>Oceanospirillales</taxon>
        <taxon>Halomonadaceae</taxon>
        <taxon>Kushneria</taxon>
    </lineage>
</organism>
<evidence type="ECO:0000256" key="9">
    <source>
        <dbReference type="ARBA" id="ARBA00049401"/>
    </source>
</evidence>
<keyword evidence="4" id="KW-0285">Flavoprotein</keyword>
<dbReference type="Gene3D" id="3.20.20.70">
    <property type="entry name" value="Aldolase class I"/>
    <property type="match status" value="1"/>
</dbReference>
<evidence type="ECO:0000256" key="2">
    <source>
        <dbReference type="ARBA" id="ARBA00009881"/>
    </source>
</evidence>
<comment type="similarity">
    <text evidence="2">Belongs to the nitronate monooxygenase family. NMO class I subfamily.</text>
</comment>
<keyword evidence="6 10" id="KW-0560">Oxidoreductase</keyword>
<name>A0A2R8CJ49_9GAMM</name>
<sequence length="240" mass="24631">MQALLCELRPAVVGFHFGLPPLSVIEALKDRGITLLATATTLAEGRAIEAAGIDGVIAQGSEAGGHRGVFEPEKGDAMLGLFPLVRMLVQALSIPVIAAGGIMDGAGIDAALAAGACGVQLGTAFIACPESSATETRRAWLSGAHAFETVVTSSISGRPARALVNGHTREITSMDVPDYPRAYLVGKALASAASSAGEQDFAVCWAGQGAALSRALPANELIAQLDNESRWLGRASKIVE</sequence>
<dbReference type="EMBL" id="ONZI01000001">
    <property type="protein sequence ID" value="SPJ32938.1"/>
    <property type="molecule type" value="Genomic_DNA"/>
</dbReference>
<dbReference type="InterPro" id="IPR004136">
    <property type="entry name" value="NMO"/>
</dbReference>
<dbReference type="SUPFAM" id="SSF51412">
    <property type="entry name" value="Inosine monophosphate dehydrogenase (IMPDH)"/>
    <property type="match status" value="1"/>
</dbReference>
<evidence type="ECO:0000256" key="5">
    <source>
        <dbReference type="ARBA" id="ARBA00022643"/>
    </source>
</evidence>
<gene>
    <name evidence="10" type="ORF">KSP9073_00940</name>
</gene>
<evidence type="ECO:0000313" key="10">
    <source>
        <dbReference type="EMBL" id="SPJ32938.1"/>
    </source>
</evidence>
<evidence type="ECO:0000256" key="3">
    <source>
        <dbReference type="ARBA" id="ARBA00022575"/>
    </source>
</evidence>
<accession>A0A2R8CJ49</accession>
<comment type="catalytic activity">
    <reaction evidence="9">
        <text>3 propionate 3-nitronate + 3 O2 + H2O = 3 3-oxopropanoate + 2 nitrate + nitrite + H2O2 + 3 H(+)</text>
        <dbReference type="Rhea" id="RHEA:57332"/>
        <dbReference type="ChEBI" id="CHEBI:15377"/>
        <dbReference type="ChEBI" id="CHEBI:15378"/>
        <dbReference type="ChEBI" id="CHEBI:15379"/>
        <dbReference type="ChEBI" id="CHEBI:16240"/>
        <dbReference type="ChEBI" id="CHEBI:16301"/>
        <dbReference type="ChEBI" id="CHEBI:17632"/>
        <dbReference type="ChEBI" id="CHEBI:33190"/>
        <dbReference type="ChEBI" id="CHEBI:136067"/>
    </reaction>
</comment>
<dbReference type="Pfam" id="PF03060">
    <property type="entry name" value="NMO"/>
    <property type="match status" value="1"/>
</dbReference>
<dbReference type="PANTHER" id="PTHR42747">
    <property type="entry name" value="NITRONATE MONOOXYGENASE-RELATED"/>
    <property type="match status" value="1"/>
</dbReference>
<dbReference type="Proteomes" id="UP000244934">
    <property type="component" value="Unassembled WGS sequence"/>
</dbReference>
<dbReference type="AlphaFoldDB" id="A0A2R8CJ49"/>
<evidence type="ECO:0000256" key="8">
    <source>
        <dbReference type="ARBA" id="ARBA00031155"/>
    </source>
</evidence>
<keyword evidence="3" id="KW-0216">Detoxification</keyword>
<keyword evidence="11" id="KW-1185">Reference proteome</keyword>
<comment type="cofactor">
    <cofactor evidence="1">
        <name>FMN</name>
        <dbReference type="ChEBI" id="CHEBI:58210"/>
    </cofactor>
</comment>
<reference evidence="11" key="1">
    <citation type="submission" date="2018-03" db="EMBL/GenBank/DDBJ databases">
        <authorList>
            <person name="Navarro De La Torre S."/>
        </authorList>
    </citation>
    <scope>NUCLEOTIDE SEQUENCE [LARGE SCALE GENOMIC DNA]</scope>
    <source>
        <strain evidence="11">EAod3</strain>
    </source>
</reference>
<evidence type="ECO:0000256" key="1">
    <source>
        <dbReference type="ARBA" id="ARBA00001917"/>
    </source>
</evidence>
<protein>
    <recommendedName>
        <fullName evidence="8">Propionate 3-nitronate monooxygenase</fullName>
    </recommendedName>
</protein>